<dbReference type="Proteomes" id="UP000292052">
    <property type="component" value="Unassembled WGS sequence"/>
</dbReference>
<keyword evidence="7" id="KW-0732">Signal</keyword>
<evidence type="ECO:0000313" key="11">
    <source>
        <dbReference type="Proteomes" id="UP000292052"/>
    </source>
</evidence>
<comment type="similarity">
    <text evidence="2">Belongs to the vacuolar ATPase subunit S1 family.</text>
</comment>
<evidence type="ECO:0000256" key="4">
    <source>
        <dbReference type="ARBA" id="ARBA00022989"/>
    </source>
</evidence>
<protein>
    <recommendedName>
        <fullName evidence="12">V-type proton ATPase subunit S1</fullName>
    </recommendedName>
</protein>
<dbReference type="Pfam" id="PF05827">
    <property type="entry name" value="VAS1_LD"/>
    <property type="match status" value="1"/>
</dbReference>
<proteinExistence type="inferred from homology"/>
<organism evidence="10 11">
    <name type="scientific">Asbolus verrucosus</name>
    <name type="common">Desert ironclad beetle</name>
    <dbReference type="NCBI Taxonomy" id="1661398"/>
    <lineage>
        <taxon>Eukaryota</taxon>
        <taxon>Metazoa</taxon>
        <taxon>Ecdysozoa</taxon>
        <taxon>Arthropoda</taxon>
        <taxon>Hexapoda</taxon>
        <taxon>Insecta</taxon>
        <taxon>Pterygota</taxon>
        <taxon>Neoptera</taxon>
        <taxon>Endopterygota</taxon>
        <taxon>Coleoptera</taxon>
        <taxon>Polyphaga</taxon>
        <taxon>Cucujiformia</taxon>
        <taxon>Tenebrionidae</taxon>
        <taxon>Pimeliinae</taxon>
        <taxon>Asbolus</taxon>
    </lineage>
</organism>
<evidence type="ECO:0000259" key="9">
    <source>
        <dbReference type="Pfam" id="PF20520"/>
    </source>
</evidence>
<dbReference type="InterPro" id="IPR046756">
    <property type="entry name" value="VAS1/VOA1_TM"/>
</dbReference>
<dbReference type="GO" id="GO:0001671">
    <property type="term" value="F:ATPase activator activity"/>
    <property type="evidence" value="ECO:0007669"/>
    <property type="project" value="TreeGrafter"/>
</dbReference>
<comment type="caution">
    <text evidence="10">The sequence shown here is derived from an EMBL/GenBank/DDBJ whole genome shotgun (WGS) entry which is preliminary data.</text>
</comment>
<gene>
    <name evidence="10" type="ORF">BDFB_001643</name>
</gene>
<dbReference type="EMBL" id="QDEB01081254">
    <property type="protein sequence ID" value="RZC34311.1"/>
    <property type="molecule type" value="Genomic_DNA"/>
</dbReference>
<dbReference type="PANTHER" id="PTHR12471:SF4">
    <property type="entry name" value="AGAP001624-PA"/>
    <property type="match status" value="1"/>
</dbReference>
<evidence type="ECO:0000256" key="1">
    <source>
        <dbReference type="ARBA" id="ARBA00004167"/>
    </source>
</evidence>
<dbReference type="AlphaFoldDB" id="A0A482VMZ3"/>
<keyword evidence="4 6" id="KW-1133">Transmembrane helix</keyword>
<feature type="signal peptide" evidence="7">
    <location>
        <begin position="1"/>
        <end position="19"/>
    </location>
</feature>
<comment type="subcellular location">
    <subcellularLocation>
        <location evidence="1">Membrane</location>
        <topology evidence="1">Single-pass membrane protein</topology>
    </subcellularLocation>
</comment>
<feature type="transmembrane region" description="Helical" evidence="6">
    <location>
        <begin position="310"/>
        <end position="331"/>
    </location>
</feature>
<keyword evidence="3 6" id="KW-0812">Transmembrane</keyword>
<dbReference type="Gene3D" id="2.40.160.110">
    <property type="match status" value="1"/>
</dbReference>
<dbReference type="GO" id="GO:0033176">
    <property type="term" value="C:proton-transporting V-type ATPase complex"/>
    <property type="evidence" value="ECO:0007669"/>
    <property type="project" value="TreeGrafter"/>
</dbReference>
<accession>A0A482VMZ3</accession>
<dbReference type="InterPro" id="IPR008388">
    <property type="entry name" value="Ac45_acc_su"/>
</dbReference>
<name>A0A482VMZ3_ASBVE</name>
<evidence type="ECO:0000256" key="3">
    <source>
        <dbReference type="ARBA" id="ARBA00022692"/>
    </source>
</evidence>
<keyword evidence="5 6" id="KW-0472">Membrane</keyword>
<dbReference type="STRING" id="1661398.A0A482VMZ3"/>
<feature type="domain" description="V-type proton ATPase subunit S1 luminal" evidence="8">
    <location>
        <begin position="182"/>
        <end position="289"/>
    </location>
</feature>
<evidence type="ECO:0000256" key="6">
    <source>
        <dbReference type="SAM" id="Phobius"/>
    </source>
</evidence>
<reference evidence="10 11" key="1">
    <citation type="submission" date="2017-03" db="EMBL/GenBank/DDBJ databases">
        <title>Genome of the blue death feigning beetle - Asbolus verrucosus.</title>
        <authorList>
            <person name="Rider S.D."/>
        </authorList>
    </citation>
    <scope>NUCLEOTIDE SEQUENCE [LARGE SCALE GENOMIC DNA]</scope>
    <source>
        <strain evidence="10">Butters</strain>
        <tissue evidence="10">Head and leg muscle</tissue>
    </source>
</reference>
<evidence type="ECO:0008006" key="12">
    <source>
        <dbReference type="Google" id="ProtNLM"/>
    </source>
</evidence>
<dbReference type="GO" id="GO:0030641">
    <property type="term" value="P:regulation of cellular pH"/>
    <property type="evidence" value="ECO:0007669"/>
    <property type="project" value="TreeGrafter"/>
</dbReference>
<evidence type="ECO:0000256" key="5">
    <source>
        <dbReference type="ARBA" id="ARBA00023136"/>
    </source>
</evidence>
<dbReference type="InterPro" id="IPR046755">
    <property type="entry name" value="VAS1_LD"/>
</dbReference>
<feature type="chain" id="PRO_5019771707" description="V-type proton ATPase subunit S1" evidence="7">
    <location>
        <begin position="20"/>
        <end position="354"/>
    </location>
</feature>
<dbReference type="PANTHER" id="PTHR12471">
    <property type="entry name" value="VACUOLAR ATP SYNTHASE SUBUNIT S1"/>
    <property type="match status" value="1"/>
</dbReference>
<evidence type="ECO:0000313" key="10">
    <source>
        <dbReference type="EMBL" id="RZC34311.1"/>
    </source>
</evidence>
<evidence type="ECO:0000256" key="7">
    <source>
        <dbReference type="SAM" id="SignalP"/>
    </source>
</evidence>
<keyword evidence="11" id="KW-1185">Reference proteome</keyword>
<evidence type="ECO:0000256" key="2">
    <source>
        <dbReference type="ARBA" id="ARBA00009037"/>
    </source>
</evidence>
<evidence type="ECO:0000259" key="8">
    <source>
        <dbReference type="Pfam" id="PF05827"/>
    </source>
</evidence>
<sequence>MYLKTGLFFIVLCVCHTNGAVLLWSNHKFEVSPLKSFNDDNFDELVQELGYPEVTLYKTSSSFLPEFQEFLKGYYTAYNPNGDISTENATEISGRDDLMQLETKQRIDSSLDNNVLSVLVVLNGRNKRTAISPASSSTTEQSASVAYKTGPVFYKGKSVKDIYGLLYSSQPLLLKTNSSSLYLGNTSLEVTVDTAKKESLTRLNVRFPVEDNNVVSLRFIFAWSVSNYWSLTSVKITDTNSIYSFDLNIEQEVGAPANFAYHCSGETVFSFYNSSNTVELYVYDIQTQIDSSNGKFGDSYDCVYFTTGPILSGLFVSTILGIGLILGLVAISEIKTMDKFDNQKTKQLVITVAD</sequence>
<feature type="domain" description="V-type proton ATPase subunit S1/VOA1 transmembrane" evidence="9">
    <location>
        <begin position="305"/>
        <end position="342"/>
    </location>
</feature>
<dbReference type="OrthoDB" id="9985059at2759"/>
<dbReference type="Pfam" id="PF20520">
    <property type="entry name" value="Ac45-VOA1_TM"/>
    <property type="match status" value="1"/>
</dbReference>